<dbReference type="InterPro" id="IPR054469">
    <property type="entry name" value="Pred_hydrolase_N"/>
</dbReference>
<dbReference type="EMBL" id="CP092488">
    <property type="protein sequence ID" value="UMB69145.1"/>
    <property type="molecule type" value="Genomic_DNA"/>
</dbReference>
<feature type="coiled-coil region" evidence="1">
    <location>
        <begin position="128"/>
        <end position="178"/>
    </location>
</feature>
<reference evidence="5" key="1">
    <citation type="submission" date="2022-08" db="EMBL/GenBank/DDBJ databases">
        <title>Whole genome sequencing of non-tuberculosis mycobacteria type-strains.</title>
        <authorList>
            <person name="Igarashi Y."/>
            <person name="Osugi A."/>
            <person name="Mitarai S."/>
        </authorList>
    </citation>
    <scope>NUCLEOTIDE SEQUENCE</scope>
    <source>
        <strain evidence="5">DSM 45127</strain>
    </source>
</reference>
<proteinExistence type="predicted"/>
<dbReference type="PANTHER" id="PTHR42059:SF1">
    <property type="entry name" value="TNT DOMAIN-CONTAINING PROTEIN"/>
    <property type="match status" value="1"/>
</dbReference>
<feature type="domain" description="Predicted hydrolase N-terminal" evidence="4">
    <location>
        <begin position="5"/>
        <end position="201"/>
    </location>
</feature>
<evidence type="ECO:0000256" key="2">
    <source>
        <dbReference type="SAM" id="MobiDB-lite"/>
    </source>
</evidence>
<evidence type="ECO:0000259" key="3">
    <source>
        <dbReference type="Pfam" id="PF14021"/>
    </source>
</evidence>
<feature type="compositionally biased region" description="Pro residues" evidence="2">
    <location>
        <begin position="458"/>
        <end position="474"/>
    </location>
</feature>
<feature type="region of interest" description="Disordered" evidence="2">
    <location>
        <begin position="498"/>
        <end position="517"/>
    </location>
</feature>
<evidence type="ECO:0000259" key="4">
    <source>
        <dbReference type="Pfam" id="PF22905"/>
    </source>
</evidence>
<dbReference type="InterPro" id="IPR053024">
    <property type="entry name" value="Fungal_surface_NADase"/>
</dbReference>
<keyword evidence="6" id="KW-1185">Reference proteome</keyword>
<dbReference type="Pfam" id="PF14021">
    <property type="entry name" value="TNT"/>
    <property type="match status" value="1"/>
</dbReference>
<keyword evidence="1" id="KW-0175">Coiled coil</keyword>
<dbReference type="RefSeq" id="WP_240260879.1">
    <property type="nucleotide sequence ID" value="NZ_CP092488.2"/>
</dbReference>
<sequence length="642" mass="68128">MSPGLLSMFAGGDPWTVNASLQSGRPAQIAALAQAFHNAGQSTQEADRAFAEARTQFEAWTNNSGQQPIPNSTEVQNTVNGLKLQANQLPLIAVDLERIAAALAQTQGTATGYINTLNARLQQLDDWIGQAEDLIKQDQDLLAQADDEDDVAELEDDIDQLEQYIEDCEREAIEDTRETLHALQRIRDEYADGLKKAKSNLSTDGLDPNSIYGVDGVAAKPGDVPPSGLEASQLADLNHLVNQAVVDQMAKVRAAQKAVDDAAAAAYKGGAGSPEALAAMNRLPELKKNLADALNDLGKLPDYGGIDPSALRSSADGHFLFGYDAEGHPVQVTGQLKNGTGEIFDQGRGTYYTFKDGKLVGMRTPDPGRAEATDEPLLSAVMLATGVGPEAKAASEGAIQGFKSLLERRAVGLGENITSDNVLARTFSAAEARTEQAQQQLAAEHTPASLPPSVAAEHPPPVVSAEHPPVPAHEPAPVEHAPPDPPGLVAHPLPAESSLFEGYHPVDPGPEFTNADGSLIYPDQSLPSKPYAVPGTIVPNAQLAPGTELSRFGFPGGEYLAPDGTPFAQLSLPPSSALKPYCEYVVADPAKLPPGWQIEQSEVAPWFHQPGGGTQYRIIAPRGQEPSVQELLDWGYLKPKGK</sequence>
<feature type="domain" description="TNT" evidence="3">
    <location>
        <begin position="542"/>
        <end position="638"/>
    </location>
</feature>
<feature type="region of interest" description="Disordered" evidence="2">
    <location>
        <begin position="434"/>
        <end position="493"/>
    </location>
</feature>
<organism evidence="5 6">
    <name type="scientific">Mycobacterium paraterrae</name>
    <dbReference type="NCBI Taxonomy" id="577492"/>
    <lineage>
        <taxon>Bacteria</taxon>
        <taxon>Bacillati</taxon>
        <taxon>Actinomycetota</taxon>
        <taxon>Actinomycetes</taxon>
        <taxon>Mycobacteriales</taxon>
        <taxon>Mycobacteriaceae</taxon>
        <taxon>Mycobacterium</taxon>
    </lineage>
</organism>
<protein>
    <submittedName>
        <fullName evidence="5">Glycohydrolase toxin TNT-related protein</fullName>
    </submittedName>
</protein>
<name>A0ABY3VI98_9MYCO</name>
<evidence type="ECO:0000313" key="6">
    <source>
        <dbReference type="Proteomes" id="UP001055336"/>
    </source>
</evidence>
<dbReference type="Pfam" id="PF22905">
    <property type="entry name" value="Hydro_N_hd"/>
    <property type="match status" value="1"/>
</dbReference>
<feature type="compositionally biased region" description="Low complexity" evidence="2">
    <location>
        <begin position="434"/>
        <end position="444"/>
    </location>
</feature>
<evidence type="ECO:0000256" key="1">
    <source>
        <dbReference type="SAM" id="Coils"/>
    </source>
</evidence>
<accession>A0ABY3VI98</accession>
<dbReference type="Proteomes" id="UP001055336">
    <property type="component" value="Chromosome"/>
</dbReference>
<dbReference type="PANTHER" id="PTHR42059">
    <property type="entry name" value="TNT DOMAIN-CONTAINING PROTEIN"/>
    <property type="match status" value="1"/>
</dbReference>
<dbReference type="InterPro" id="IPR025331">
    <property type="entry name" value="TNT"/>
</dbReference>
<evidence type="ECO:0000313" key="5">
    <source>
        <dbReference type="EMBL" id="UMB69145.1"/>
    </source>
</evidence>
<gene>
    <name evidence="5" type="ORF">MKK62_22700</name>
</gene>